<keyword evidence="3" id="KW-1185">Reference proteome</keyword>
<protein>
    <submittedName>
        <fullName evidence="2">Uncharacterized protein</fullName>
    </submittedName>
</protein>
<feature type="region of interest" description="Disordered" evidence="1">
    <location>
        <begin position="1"/>
        <end position="25"/>
    </location>
</feature>
<name>A0A9D3Y8P4_DREPO</name>
<dbReference type="AlphaFoldDB" id="A0A9D3Y8P4"/>
<reference evidence="2" key="2">
    <citation type="submission" date="2020-11" db="EMBL/GenBank/DDBJ databases">
        <authorList>
            <person name="McCartney M.A."/>
            <person name="Auch B."/>
            <person name="Kono T."/>
            <person name="Mallez S."/>
            <person name="Becker A."/>
            <person name="Gohl D.M."/>
            <person name="Silverstein K.A.T."/>
            <person name="Koren S."/>
            <person name="Bechman K.B."/>
            <person name="Herman A."/>
            <person name="Abrahante J.E."/>
            <person name="Garbe J."/>
        </authorList>
    </citation>
    <scope>NUCLEOTIDE SEQUENCE</scope>
    <source>
        <strain evidence="2">Duluth1</strain>
        <tissue evidence="2">Whole animal</tissue>
    </source>
</reference>
<proteinExistence type="predicted"/>
<dbReference type="EMBL" id="JAIWYP010000016">
    <property type="protein sequence ID" value="KAH3695883.1"/>
    <property type="molecule type" value="Genomic_DNA"/>
</dbReference>
<organism evidence="2 3">
    <name type="scientific">Dreissena polymorpha</name>
    <name type="common">Zebra mussel</name>
    <name type="synonym">Mytilus polymorpha</name>
    <dbReference type="NCBI Taxonomy" id="45954"/>
    <lineage>
        <taxon>Eukaryota</taxon>
        <taxon>Metazoa</taxon>
        <taxon>Spiralia</taxon>
        <taxon>Lophotrochozoa</taxon>
        <taxon>Mollusca</taxon>
        <taxon>Bivalvia</taxon>
        <taxon>Autobranchia</taxon>
        <taxon>Heteroconchia</taxon>
        <taxon>Euheterodonta</taxon>
        <taxon>Imparidentia</taxon>
        <taxon>Neoheterodontei</taxon>
        <taxon>Myida</taxon>
        <taxon>Dreissenoidea</taxon>
        <taxon>Dreissenidae</taxon>
        <taxon>Dreissena</taxon>
    </lineage>
</organism>
<evidence type="ECO:0000313" key="2">
    <source>
        <dbReference type="EMBL" id="KAH3695883.1"/>
    </source>
</evidence>
<comment type="caution">
    <text evidence="2">The sequence shown here is derived from an EMBL/GenBank/DDBJ whole genome shotgun (WGS) entry which is preliminary data.</text>
</comment>
<dbReference type="Proteomes" id="UP000828390">
    <property type="component" value="Unassembled WGS sequence"/>
</dbReference>
<gene>
    <name evidence="2" type="ORF">DPMN_083341</name>
</gene>
<reference evidence="2" key="1">
    <citation type="journal article" date="2019" name="bioRxiv">
        <title>The Genome of the Zebra Mussel, Dreissena polymorpha: A Resource for Invasive Species Research.</title>
        <authorList>
            <person name="McCartney M.A."/>
            <person name="Auch B."/>
            <person name="Kono T."/>
            <person name="Mallez S."/>
            <person name="Zhang Y."/>
            <person name="Obille A."/>
            <person name="Becker A."/>
            <person name="Abrahante J.E."/>
            <person name="Garbe J."/>
            <person name="Badalamenti J.P."/>
            <person name="Herman A."/>
            <person name="Mangelson H."/>
            <person name="Liachko I."/>
            <person name="Sullivan S."/>
            <person name="Sone E.D."/>
            <person name="Koren S."/>
            <person name="Silverstein K.A.T."/>
            <person name="Beckman K.B."/>
            <person name="Gohl D.M."/>
        </authorList>
    </citation>
    <scope>NUCLEOTIDE SEQUENCE</scope>
    <source>
        <strain evidence="2">Duluth1</strain>
        <tissue evidence="2">Whole animal</tissue>
    </source>
</reference>
<evidence type="ECO:0000313" key="3">
    <source>
        <dbReference type="Proteomes" id="UP000828390"/>
    </source>
</evidence>
<evidence type="ECO:0000256" key="1">
    <source>
        <dbReference type="SAM" id="MobiDB-lite"/>
    </source>
</evidence>
<sequence>MKSAKAFPRYGSGHKSAGRTERRTEDGWADNAKTISLRLWRGIIIRGDELVIQ</sequence>
<accession>A0A9D3Y8P4</accession>